<evidence type="ECO:0000313" key="3">
    <source>
        <dbReference type="Proteomes" id="UP000019443"/>
    </source>
</evidence>
<reference evidence="2" key="1">
    <citation type="submission" date="2013-11" db="EMBL/GenBank/DDBJ databases">
        <title>Draft genome sequence of the broad-host-range Rhizobium sp. LPU83 strain, a member of the low-genetic diversity Oregon-like Rhizobium sp. group.</title>
        <authorList>
            <person name="Wibberg D."/>
            <person name="Puehler A."/>
            <person name="Schlueter A."/>
        </authorList>
    </citation>
    <scope>NUCLEOTIDE SEQUENCE [LARGE SCALE GENOMIC DNA]</scope>
    <source>
        <strain evidence="2">LPU83</strain>
        <plasmid evidence="2">pLPU83b</plasmid>
    </source>
</reference>
<keyword evidence="2" id="KW-0614">Plasmid</keyword>
<organism evidence="2 3">
    <name type="scientific">Rhizobium favelukesii</name>
    <dbReference type="NCBI Taxonomy" id="348824"/>
    <lineage>
        <taxon>Bacteria</taxon>
        <taxon>Pseudomonadati</taxon>
        <taxon>Pseudomonadota</taxon>
        <taxon>Alphaproteobacteria</taxon>
        <taxon>Hyphomicrobiales</taxon>
        <taxon>Rhizobiaceae</taxon>
        <taxon>Rhizobium/Agrobacterium group</taxon>
        <taxon>Rhizobium</taxon>
    </lineage>
</organism>
<keyword evidence="3" id="KW-1185">Reference proteome</keyword>
<dbReference type="Proteomes" id="UP000019443">
    <property type="component" value="Unassembled WGS sequence"/>
</dbReference>
<feature type="domain" description="Tn3 transposase DDE" evidence="1">
    <location>
        <begin position="2"/>
        <end position="140"/>
    </location>
</feature>
<comment type="caution">
    <text evidence="2">The sequence shown here is derived from an EMBL/GenBank/DDBJ whole genome shotgun (WGS) entry which is preliminary data.</text>
</comment>
<dbReference type="AlphaFoldDB" id="W6S0K3"/>
<dbReference type="InterPro" id="IPR002513">
    <property type="entry name" value="Tn3_Tnp_DDE_dom"/>
</dbReference>
<geneLocation type="plasmid" evidence="2">
    <name>pLPU83b</name>
</geneLocation>
<gene>
    <name evidence="2" type="primary">tnpA</name>
    <name evidence="2" type="ORF">LPU83_pLPU83b_0006</name>
</gene>
<proteinExistence type="predicted"/>
<dbReference type="GO" id="GO:0006313">
    <property type="term" value="P:DNA transposition"/>
    <property type="evidence" value="ECO:0007669"/>
    <property type="project" value="InterPro"/>
</dbReference>
<sequence>MVTPSLILKKLSAYRQQNSLAAALREIGRIERTLFTLRWFEDPALRQLVTAELNKGEARNTLARAVAFHRLGRFRDRSHENQASRAAALNLVTAAIVLFNCRYLGRITEAMRRQGRPFDEKMISKLSPLGWDHINITGDYVWSDALEVDKEGFLPIRMAPS</sequence>
<evidence type="ECO:0000259" key="1">
    <source>
        <dbReference type="Pfam" id="PF01526"/>
    </source>
</evidence>
<dbReference type="EMBL" id="CBYB010000003">
    <property type="protein sequence ID" value="CDM60006.1"/>
    <property type="molecule type" value="Genomic_DNA"/>
</dbReference>
<name>W6S0K3_9HYPH</name>
<dbReference type="Pfam" id="PF01526">
    <property type="entry name" value="DDE_Tnp_Tn3"/>
    <property type="match status" value="1"/>
</dbReference>
<evidence type="ECO:0000313" key="2">
    <source>
        <dbReference type="EMBL" id="CDM60006.1"/>
    </source>
</evidence>
<protein>
    <submittedName>
        <fullName evidence="2">TnpA family transposase</fullName>
    </submittedName>
</protein>
<dbReference type="GO" id="GO:0004803">
    <property type="term" value="F:transposase activity"/>
    <property type="evidence" value="ECO:0007669"/>
    <property type="project" value="InterPro"/>
</dbReference>
<accession>W6S0K3</accession>